<proteinExistence type="predicted"/>
<keyword evidence="3" id="KW-1185">Reference proteome</keyword>
<evidence type="ECO:0000259" key="1">
    <source>
        <dbReference type="Pfam" id="PF14216"/>
    </source>
</evidence>
<organism evidence="2 3">
    <name type="scientific">Pseudoalteromonas phage J2-1</name>
    <dbReference type="NCBI Taxonomy" id="2023998"/>
    <lineage>
        <taxon>Viruses</taxon>
        <taxon>Duplodnaviria</taxon>
        <taxon>Heunggongvirae</taxon>
        <taxon>Uroviricota</taxon>
        <taxon>Caudoviricetes</taxon>
        <taxon>Qingdaovirus</taxon>
        <taxon>Qingdaovirus J21</taxon>
    </lineage>
</organism>
<accession>A0A223LH87</accession>
<name>A0A223LH87_9CAUD</name>
<dbReference type="GeneID" id="54981675"/>
<evidence type="ECO:0000313" key="3">
    <source>
        <dbReference type="Proteomes" id="UP000222256"/>
    </source>
</evidence>
<feature type="domain" description="DUF4326" evidence="1">
    <location>
        <begin position="7"/>
        <end position="87"/>
    </location>
</feature>
<dbReference type="Proteomes" id="UP000222256">
    <property type="component" value="Segment"/>
</dbReference>
<reference evidence="2 3" key="1">
    <citation type="submission" date="2017-06" db="EMBL/GenBank/DDBJ databases">
        <title>A Novel Lytic Pseudoalteromonas phage Isolated from Qingdao coast of China.</title>
        <authorList>
            <person name="Li H."/>
        </authorList>
    </citation>
    <scope>NUCLEOTIDE SEQUENCE [LARGE SCALE GENOMIC DNA]</scope>
</reference>
<dbReference type="RefSeq" id="YP_009791493.1">
    <property type="nucleotide sequence ID" value="NC_047839.1"/>
</dbReference>
<dbReference type="Pfam" id="PF14216">
    <property type="entry name" value="DUF4326"/>
    <property type="match status" value="1"/>
</dbReference>
<evidence type="ECO:0000313" key="2">
    <source>
        <dbReference type="EMBL" id="ASU03352.1"/>
    </source>
</evidence>
<protein>
    <recommendedName>
        <fullName evidence="1">DUF4326 domain-containing protein</fullName>
    </recommendedName>
</protein>
<dbReference type="KEGG" id="vg:54981675"/>
<dbReference type="InterPro" id="IPR025475">
    <property type="entry name" value="DUF4326"/>
</dbReference>
<dbReference type="EMBL" id="MF370964">
    <property type="protein sequence ID" value="ASU03352.1"/>
    <property type="molecule type" value="Genomic_DNA"/>
</dbReference>
<sequence length="97" mass="11168">MKPEVINKYKEKGGVYIGRGSYWGNPYPINESIGDTREVVIAKYKHHLRKLYKEDKDKFMKELSKLSGNKLSCFCKPKPCHGDIIVEVWEILIGGHS</sequence>